<accession>A0A387G2J4</accession>
<evidence type="ECO:0000256" key="1">
    <source>
        <dbReference type="ARBA" id="ARBA00022857"/>
    </source>
</evidence>
<name>A0A387G2J4_9HYPH</name>
<dbReference type="SUPFAM" id="SSF51735">
    <property type="entry name" value="NAD(P)-binding Rossmann-fold domains"/>
    <property type="match status" value="1"/>
</dbReference>
<keyword evidence="8" id="KW-0614">Plasmid</keyword>
<keyword evidence="9" id="KW-1185">Reference proteome</keyword>
<evidence type="ECO:0000313" key="9">
    <source>
        <dbReference type="Proteomes" id="UP000282195"/>
    </source>
</evidence>
<dbReference type="Proteomes" id="UP000282195">
    <property type="component" value="Plasmid pRCCGE525c"/>
</dbReference>
<evidence type="ECO:0000256" key="2">
    <source>
        <dbReference type="ARBA" id="ARBA00023002"/>
    </source>
</evidence>
<keyword evidence="1" id="KW-0521">NADP</keyword>
<feature type="region of interest" description="Disordered" evidence="5">
    <location>
        <begin position="1"/>
        <end position="33"/>
    </location>
</feature>
<evidence type="ECO:0000259" key="7">
    <source>
        <dbReference type="Pfam" id="PF02826"/>
    </source>
</evidence>
<dbReference type="InterPro" id="IPR006140">
    <property type="entry name" value="D-isomer_DH_NAD-bd"/>
</dbReference>
<evidence type="ECO:0000259" key="6">
    <source>
        <dbReference type="Pfam" id="PF00389"/>
    </source>
</evidence>
<evidence type="ECO:0000313" key="8">
    <source>
        <dbReference type="EMBL" id="AYG62212.1"/>
    </source>
</evidence>
<sequence length="416" mass="45018">MHACGRAKSSSILSRRGRISRPQVSRLERPGTTRKRAVPYPRIIFASVQSRYDFPCLAFPRPRPQRLPDGPLLIASASPCPERGATRTKTVSPSGDGLFRHSAGVCKMTTKKVLIVHEQIGFVADRLPATFDVLKAWEPLTPAERDSVTAMVVSGDIQLQNTYLSEFPNVGLIACLTSGYDGVDVSFAADRGIKVTRAVEVNHEDVADHAMGLLIAWTRGLVTGDKLVHSGKWNGAAKVVTRSLSELSVEIVGMGAIGKAVARRCLSFGVPVLWWGPREKDGLPFRRVPDLETLAHENNVLIVASSADRSNRHMISGKVLDALGPDGLLVNVARGSLVDESALIERLRSGKLAGATLDVFEQEPTDPARWRDVPNVILTPHSAGATRAVLPKLVKQLISNLEAYFGGRDLLTPIAA</sequence>
<organism evidence="8 9">
    <name type="scientific">Rhizobium jaguaris</name>
    <dbReference type="NCBI Taxonomy" id="1312183"/>
    <lineage>
        <taxon>Bacteria</taxon>
        <taxon>Pseudomonadati</taxon>
        <taxon>Pseudomonadota</taxon>
        <taxon>Alphaproteobacteria</taxon>
        <taxon>Hyphomicrobiales</taxon>
        <taxon>Rhizobiaceae</taxon>
        <taxon>Rhizobium/Agrobacterium group</taxon>
        <taxon>Rhizobium</taxon>
    </lineage>
</organism>
<dbReference type="CDD" id="cd12156">
    <property type="entry name" value="HPPR"/>
    <property type="match status" value="1"/>
</dbReference>
<dbReference type="AlphaFoldDB" id="A0A387G2J4"/>
<dbReference type="InterPro" id="IPR036291">
    <property type="entry name" value="NAD(P)-bd_dom_sf"/>
</dbReference>
<dbReference type="FunFam" id="3.40.50.720:FF:000213">
    <property type="entry name" value="Putative 2-hydroxyacid dehydrogenase"/>
    <property type="match status" value="1"/>
</dbReference>
<dbReference type="GO" id="GO:0005829">
    <property type="term" value="C:cytosol"/>
    <property type="evidence" value="ECO:0007669"/>
    <property type="project" value="TreeGrafter"/>
</dbReference>
<dbReference type="EMBL" id="CP032695">
    <property type="protein sequence ID" value="AYG62212.1"/>
    <property type="molecule type" value="Genomic_DNA"/>
</dbReference>
<proteinExistence type="inferred from homology"/>
<dbReference type="Gene3D" id="3.40.50.720">
    <property type="entry name" value="NAD(P)-binding Rossmann-like Domain"/>
    <property type="match status" value="2"/>
</dbReference>
<dbReference type="OrthoDB" id="9793626at2"/>
<geneLocation type="plasmid" evidence="9">
    <name>prccge525c</name>
</geneLocation>
<dbReference type="KEGG" id="rjg:CCGE525_25635"/>
<dbReference type="SUPFAM" id="SSF52283">
    <property type="entry name" value="Formate/glycerate dehydrogenase catalytic domain-like"/>
    <property type="match status" value="1"/>
</dbReference>
<evidence type="ECO:0000256" key="3">
    <source>
        <dbReference type="ARBA" id="ARBA00023027"/>
    </source>
</evidence>
<dbReference type="GO" id="GO:0016618">
    <property type="term" value="F:hydroxypyruvate reductase [NAD(P)H] activity"/>
    <property type="evidence" value="ECO:0007669"/>
    <property type="project" value="TreeGrafter"/>
</dbReference>
<dbReference type="InterPro" id="IPR006139">
    <property type="entry name" value="D-isomer_2_OHA_DH_cat_dom"/>
</dbReference>
<dbReference type="InterPro" id="IPR050223">
    <property type="entry name" value="D-isomer_2-hydroxyacid_DH"/>
</dbReference>
<dbReference type="GO" id="GO:0051287">
    <property type="term" value="F:NAD binding"/>
    <property type="evidence" value="ECO:0007669"/>
    <property type="project" value="InterPro"/>
</dbReference>
<comment type="similarity">
    <text evidence="4">Belongs to the D-isomer specific 2-hydroxyacid dehydrogenase family.</text>
</comment>
<keyword evidence="2 4" id="KW-0560">Oxidoreductase</keyword>
<reference evidence="8 9" key="1">
    <citation type="submission" date="2018-10" db="EMBL/GenBank/DDBJ databases">
        <title>Rhizobium etli, R. leguminosarum and a new Rhizobium genospecies from Phaseolus dumosus.</title>
        <authorList>
            <person name="Ramirez-Puebla S.T."/>
            <person name="Rogel-Hernandez M.A."/>
            <person name="Guerrero G."/>
            <person name="Ormeno-Orrillo E."/>
            <person name="Martinez-Romero J.C."/>
            <person name="Negrete-Yankelevich S."/>
            <person name="Martinez-Romero E."/>
        </authorList>
    </citation>
    <scope>NUCLEOTIDE SEQUENCE [LARGE SCALE GENOMIC DNA]</scope>
    <source>
        <strain evidence="8 9">CCGE525</strain>
        <plasmid evidence="9">prccge525c</plasmid>
    </source>
</reference>
<dbReference type="PANTHER" id="PTHR10996">
    <property type="entry name" value="2-HYDROXYACID DEHYDROGENASE-RELATED"/>
    <property type="match status" value="1"/>
</dbReference>
<evidence type="ECO:0000256" key="5">
    <source>
        <dbReference type="SAM" id="MobiDB-lite"/>
    </source>
</evidence>
<dbReference type="Pfam" id="PF02826">
    <property type="entry name" value="2-Hacid_dh_C"/>
    <property type="match status" value="1"/>
</dbReference>
<evidence type="ECO:0000256" key="4">
    <source>
        <dbReference type="RuleBase" id="RU003719"/>
    </source>
</evidence>
<protein>
    <submittedName>
        <fullName evidence="8">2-hydroxyacid dehydrogenase</fullName>
    </submittedName>
</protein>
<gene>
    <name evidence="8" type="ORF">CCGE525_25635</name>
</gene>
<feature type="domain" description="D-isomer specific 2-hydroxyacid dehydrogenase NAD-binding" evidence="7">
    <location>
        <begin position="211"/>
        <end position="383"/>
    </location>
</feature>
<keyword evidence="3" id="KW-0520">NAD</keyword>
<dbReference type="Pfam" id="PF00389">
    <property type="entry name" value="2-Hacid_dh"/>
    <property type="match status" value="1"/>
</dbReference>
<feature type="domain" description="D-isomer specific 2-hydroxyacid dehydrogenase catalytic" evidence="6">
    <location>
        <begin position="147"/>
        <end position="413"/>
    </location>
</feature>
<dbReference type="PANTHER" id="PTHR10996:SF178">
    <property type="entry name" value="2-HYDROXYACID DEHYDROGENASE YGL185C-RELATED"/>
    <property type="match status" value="1"/>
</dbReference>
<dbReference type="GO" id="GO:0030267">
    <property type="term" value="F:glyoxylate reductase (NADPH) activity"/>
    <property type="evidence" value="ECO:0007669"/>
    <property type="project" value="TreeGrafter"/>
</dbReference>